<dbReference type="InterPro" id="IPR002156">
    <property type="entry name" value="RNaseH_domain"/>
</dbReference>
<dbReference type="FunFam" id="3.30.420.10:FF:000076">
    <property type="entry name" value="RBR-type E3 ubiquitin transferase"/>
    <property type="match status" value="1"/>
</dbReference>
<dbReference type="Pfam" id="PF13456">
    <property type="entry name" value="RVT_3"/>
    <property type="match status" value="1"/>
</dbReference>
<reference evidence="3" key="2">
    <citation type="submission" date="2020-08" db="EMBL/GenBank/DDBJ databases">
        <title>Plant Genome Project.</title>
        <authorList>
            <person name="Zhang R.-G."/>
        </authorList>
    </citation>
    <scope>NUCLEOTIDE SEQUENCE</scope>
    <source>
        <strain evidence="3">Huo1</strain>
        <tissue evidence="3">Leaf</tissue>
    </source>
</reference>
<evidence type="ECO:0000256" key="1">
    <source>
        <dbReference type="SAM" id="MobiDB-lite"/>
    </source>
</evidence>
<evidence type="ECO:0000313" key="4">
    <source>
        <dbReference type="Proteomes" id="UP000298416"/>
    </source>
</evidence>
<sequence>MKPQNKSPKKNGIDLKRDGGSGANHLTVGGGRDFQVIGDLPENREDINSVMISLFHARCSTLLSRAGNLVSHSHSCRYLDPSRIATFHFSGVRTVNLVYLATGSQVQCYSSKKSGGSGSRRKSNPKLVMDKDEFFVVRKGNLVGVYRSLSDCQAQVGTSVIRDPPVSVYKGCSMPKDTENYLQTHGLKNALYTIRASDLTGDLFGTLMAWPFQENISSGTVNYPKSKERTCTLEFDGASKGNPGQAGAGAILRYDDGSVICRLSEGIGIATCNFAEYRGVILGLRYAAEKGFTSIRVQGDSKLVCMQIQGLWKVKSENLMNLYKEAKELVGRFDSFQIAHVLRHLNSEADAQANIGAHLAEGEVHEDFD</sequence>
<dbReference type="PANTHER" id="PTHR46387">
    <property type="entry name" value="POLYNUCLEOTIDYL TRANSFERASE, RIBONUCLEASE H-LIKE SUPERFAMILY PROTEIN"/>
    <property type="match status" value="1"/>
</dbReference>
<protein>
    <recommendedName>
        <fullName evidence="2">RNase H type-1 domain-containing protein</fullName>
    </recommendedName>
</protein>
<dbReference type="Proteomes" id="UP000298416">
    <property type="component" value="Unassembled WGS sequence"/>
</dbReference>
<dbReference type="GO" id="GO:0004523">
    <property type="term" value="F:RNA-DNA hybrid ribonuclease activity"/>
    <property type="evidence" value="ECO:0007669"/>
    <property type="project" value="InterPro"/>
</dbReference>
<dbReference type="Gene3D" id="3.40.970.10">
    <property type="entry name" value="Ribonuclease H1, N-terminal domain"/>
    <property type="match status" value="1"/>
</dbReference>
<dbReference type="Gene3D" id="3.30.420.10">
    <property type="entry name" value="Ribonuclease H-like superfamily/Ribonuclease H"/>
    <property type="match status" value="1"/>
</dbReference>
<proteinExistence type="predicted"/>
<accession>A0A8X8WQ64</accession>
<dbReference type="SUPFAM" id="SSF53098">
    <property type="entry name" value="Ribonuclease H-like"/>
    <property type="match status" value="1"/>
</dbReference>
<name>A0A8X8WQ64_SALSN</name>
<dbReference type="InterPro" id="IPR012337">
    <property type="entry name" value="RNaseH-like_sf"/>
</dbReference>
<evidence type="ECO:0000313" key="3">
    <source>
        <dbReference type="EMBL" id="KAG6398811.1"/>
    </source>
</evidence>
<gene>
    <name evidence="3" type="ORF">SASPL_140282</name>
</gene>
<evidence type="ECO:0000259" key="2">
    <source>
        <dbReference type="PROSITE" id="PS50879"/>
    </source>
</evidence>
<comment type="caution">
    <text evidence="3">The sequence shown here is derived from an EMBL/GenBank/DDBJ whole genome shotgun (WGS) entry which is preliminary data.</text>
</comment>
<reference evidence="3" key="1">
    <citation type="submission" date="2018-01" db="EMBL/GenBank/DDBJ databases">
        <authorList>
            <person name="Mao J.F."/>
        </authorList>
    </citation>
    <scope>NUCLEOTIDE SEQUENCE</scope>
    <source>
        <strain evidence="3">Huo1</strain>
        <tissue evidence="3">Leaf</tissue>
    </source>
</reference>
<organism evidence="3">
    <name type="scientific">Salvia splendens</name>
    <name type="common">Scarlet sage</name>
    <dbReference type="NCBI Taxonomy" id="180675"/>
    <lineage>
        <taxon>Eukaryota</taxon>
        <taxon>Viridiplantae</taxon>
        <taxon>Streptophyta</taxon>
        <taxon>Embryophyta</taxon>
        <taxon>Tracheophyta</taxon>
        <taxon>Spermatophyta</taxon>
        <taxon>Magnoliopsida</taxon>
        <taxon>eudicotyledons</taxon>
        <taxon>Gunneridae</taxon>
        <taxon>Pentapetalae</taxon>
        <taxon>asterids</taxon>
        <taxon>lamiids</taxon>
        <taxon>Lamiales</taxon>
        <taxon>Lamiaceae</taxon>
        <taxon>Nepetoideae</taxon>
        <taxon>Mentheae</taxon>
        <taxon>Salviinae</taxon>
        <taxon>Salvia</taxon>
        <taxon>Salvia subgen. Calosphace</taxon>
        <taxon>core Calosphace</taxon>
    </lineage>
</organism>
<dbReference type="GO" id="GO:0003676">
    <property type="term" value="F:nucleic acid binding"/>
    <property type="evidence" value="ECO:0007669"/>
    <property type="project" value="InterPro"/>
</dbReference>
<dbReference type="PROSITE" id="PS50879">
    <property type="entry name" value="RNASE_H_1"/>
    <property type="match status" value="1"/>
</dbReference>
<keyword evidence="4" id="KW-1185">Reference proteome</keyword>
<dbReference type="InterPro" id="IPR036397">
    <property type="entry name" value="RNaseH_sf"/>
</dbReference>
<dbReference type="EMBL" id="PNBA02000015">
    <property type="protein sequence ID" value="KAG6398811.1"/>
    <property type="molecule type" value="Genomic_DNA"/>
</dbReference>
<feature type="domain" description="RNase H type-1" evidence="2">
    <location>
        <begin position="227"/>
        <end position="358"/>
    </location>
</feature>
<dbReference type="InterPro" id="IPR037056">
    <property type="entry name" value="RNase_H1_N_sf"/>
</dbReference>
<dbReference type="AlphaFoldDB" id="A0A8X8WQ64"/>
<dbReference type="PANTHER" id="PTHR46387:SF2">
    <property type="entry name" value="RIBONUCLEASE HI"/>
    <property type="match status" value="1"/>
</dbReference>
<dbReference type="CDD" id="cd09279">
    <property type="entry name" value="RNase_HI_like"/>
    <property type="match status" value="1"/>
</dbReference>
<feature type="region of interest" description="Disordered" evidence="1">
    <location>
        <begin position="1"/>
        <end position="27"/>
    </location>
</feature>